<dbReference type="InterPro" id="IPR009057">
    <property type="entry name" value="Homeodomain-like_sf"/>
</dbReference>
<dbReference type="PRINTS" id="PR01590">
    <property type="entry name" value="HTHFIS"/>
</dbReference>
<accession>A0A6J4RWI3</accession>
<dbReference type="SUPFAM" id="SSF46689">
    <property type="entry name" value="Homeodomain-like"/>
    <property type="match status" value="1"/>
</dbReference>
<dbReference type="Gene3D" id="3.30.450.40">
    <property type="match status" value="1"/>
</dbReference>
<feature type="non-terminal residue" evidence="9">
    <location>
        <position position="464"/>
    </location>
</feature>
<dbReference type="AlphaFoldDB" id="A0A6J4RWI3"/>
<evidence type="ECO:0000259" key="8">
    <source>
        <dbReference type="PROSITE" id="PS50045"/>
    </source>
</evidence>
<dbReference type="SMART" id="SM00382">
    <property type="entry name" value="AAA"/>
    <property type="match status" value="1"/>
</dbReference>
<dbReference type="Pfam" id="PF25601">
    <property type="entry name" value="AAA_lid_14"/>
    <property type="match status" value="1"/>
</dbReference>
<dbReference type="Gene3D" id="1.10.10.60">
    <property type="entry name" value="Homeodomain-like"/>
    <property type="match status" value="1"/>
</dbReference>
<dbReference type="Pfam" id="PF00158">
    <property type="entry name" value="Sigma54_activat"/>
    <property type="match status" value="1"/>
</dbReference>
<dbReference type="PROSITE" id="PS50045">
    <property type="entry name" value="SIGMA54_INTERACT_4"/>
    <property type="match status" value="1"/>
</dbReference>
<name>A0A6J4RWI3_9SPHN</name>
<evidence type="ECO:0000256" key="2">
    <source>
        <dbReference type="ARBA" id="ARBA00022840"/>
    </source>
</evidence>
<dbReference type="Pfam" id="PF01590">
    <property type="entry name" value="GAF"/>
    <property type="match status" value="1"/>
</dbReference>
<evidence type="ECO:0000256" key="3">
    <source>
        <dbReference type="ARBA" id="ARBA00023012"/>
    </source>
</evidence>
<sequence length="464" mass="51936">TPDEMERGKYALGEGVTGNVVATGRARIIPDLRNEPDFLNRTGRLAHDTGPLSFICVPIKIEGRTAGALSIDKPFPGTEKLGSDTKFLDIIAAFLAQAIQINRIVMRQKEKLLEENAQLRAQVRDRYRFENIIGDSPAMHDVFATVGQVANSRATVLLLGETGTGKEMIAKAIHYNSPRKDNPFIRVNCGALSGTLLESELFGHVKGSFTGAIKDKIGRFEAADAGTIFLDEIGTMEPQLQVKLLRVLQERELEKVGDTQVVKVDVRVIAATNVDLQEEVAKGQFREDLFYRLNVVSIYLPPLRNRREDIPRLIDYFLDKYNGINERKLRRISREMLNVLLRYPWPGNVRELENAVERAVVLSNGEDFTEDLLPLGVRMFAAQRRTSQSTESIEALTRRLADQAISDYEMREGEIYSLVINQIEQALIDRALAKCGGVKTKAADFLGINRNTLNKKVKELGIKA</sequence>
<organism evidence="9">
    <name type="scientific">uncultured Sphingomonadaceae bacterium</name>
    <dbReference type="NCBI Taxonomy" id="169976"/>
    <lineage>
        <taxon>Bacteria</taxon>
        <taxon>Pseudomonadati</taxon>
        <taxon>Pseudomonadota</taxon>
        <taxon>Alphaproteobacteria</taxon>
        <taxon>Sphingomonadales</taxon>
        <taxon>Sphingomonadaceae</taxon>
        <taxon>environmental samples</taxon>
    </lineage>
</organism>
<dbReference type="EMBL" id="CADCVX010000037">
    <property type="protein sequence ID" value="CAA9483560.1"/>
    <property type="molecule type" value="Genomic_DNA"/>
</dbReference>
<dbReference type="GO" id="GO:0006355">
    <property type="term" value="P:regulation of DNA-templated transcription"/>
    <property type="evidence" value="ECO:0007669"/>
    <property type="project" value="InterPro"/>
</dbReference>
<proteinExistence type="predicted"/>
<dbReference type="Gene3D" id="1.10.8.60">
    <property type="match status" value="1"/>
</dbReference>
<dbReference type="InterPro" id="IPR058031">
    <property type="entry name" value="AAA_lid_NorR"/>
</dbReference>
<dbReference type="InterPro" id="IPR027417">
    <property type="entry name" value="P-loop_NTPase"/>
</dbReference>
<dbReference type="CDD" id="cd00009">
    <property type="entry name" value="AAA"/>
    <property type="match status" value="1"/>
</dbReference>
<keyword evidence="3" id="KW-0902">Two-component regulatory system</keyword>
<dbReference type="InterPro" id="IPR003593">
    <property type="entry name" value="AAA+_ATPase"/>
</dbReference>
<evidence type="ECO:0000256" key="4">
    <source>
        <dbReference type="ARBA" id="ARBA00023015"/>
    </source>
</evidence>
<dbReference type="FunFam" id="3.40.50.300:FF:000006">
    <property type="entry name" value="DNA-binding transcriptional regulator NtrC"/>
    <property type="match status" value="1"/>
</dbReference>
<keyword evidence="6" id="KW-0010">Activator</keyword>
<keyword evidence="1" id="KW-0547">Nucleotide-binding</keyword>
<dbReference type="GO" id="GO:0005524">
    <property type="term" value="F:ATP binding"/>
    <property type="evidence" value="ECO:0007669"/>
    <property type="project" value="UniProtKB-KW"/>
</dbReference>
<keyword evidence="7" id="KW-0804">Transcription</keyword>
<dbReference type="InterPro" id="IPR025662">
    <property type="entry name" value="Sigma_54_int_dom_ATP-bd_1"/>
</dbReference>
<dbReference type="PROSITE" id="PS00675">
    <property type="entry name" value="SIGMA54_INTERACT_1"/>
    <property type="match status" value="1"/>
</dbReference>
<dbReference type="InterPro" id="IPR002078">
    <property type="entry name" value="Sigma_54_int"/>
</dbReference>
<dbReference type="PANTHER" id="PTHR32071">
    <property type="entry name" value="TRANSCRIPTIONAL REGULATORY PROTEIN"/>
    <property type="match status" value="1"/>
</dbReference>
<protein>
    <submittedName>
        <fullName evidence="9">Two-component system response regulator protein</fullName>
    </submittedName>
</protein>
<dbReference type="GO" id="GO:0043565">
    <property type="term" value="F:sequence-specific DNA binding"/>
    <property type="evidence" value="ECO:0007669"/>
    <property type="project" value="InterPro"/>
</dbReference>
<evidence type="ECO:0000256" key="7">
    <source>
        <dbReference type="ARBA" id="ARBA00023163"/>
    </source>
</evidence>
<keyword evidence="2" id="KW-0067">ATP-binding</keyword>
<dbReference type="InterPro" id="IPR029016">
    <property type="entry name" value="GAF-like_dom_sf"/>
</dbReference>
<evidence type="ECO:0000256" key="1">
    <source>
        <dbReference type="ARBA" id="ARBA00022741"/>
    </source>
</evidence>
<dbReference type="Pfam" id="PF02954">
    <property type="entry name" value="HTH_8"/>
    <property type="match status" value="1"/>
</dbReference>
<dbReference type="InterPro" id="IPR025944">
    <property type="entry name" value="Sigma_54_int_dom_CS"/>
</dbReference>
<dbReference type="GO" id="GO:0000160">
    <property type="term" value="P:phosphorelay signal transduction system"/>
    <property type="evidence" value="ECO:0007669"/>
    <property type="project" value="UniProtKB-KW"/>
</dbReference>
<dbReference type="PROSITE" id="PS00688">
    <property type="entry name" value="SIGMA54_INTERACT_3"/>
    <property type="match status" value="1"/>
</dbReference>
<dbReference type="SUPFAM" id="SSF52540">
    <property type="entry name" value="P-loop containing nucleoside triphosphate hydrolases"/>
    <property type="match status" value="1"/>
</dbReference>
<dbReference type="SUPFAM" id="SSF55781">
    <property type="entry name" value="GAF domain-like"/>
    <property type="match status" value="1"/>
</dbReference>
<dbReference type="InterPro" id="IPR002197">
    <property type="entry name" value="HTH_Fis"/>
</dbReference>
<reference evidence="9" key="1">
    <citation type="submission" date="2020-02" db="EMBL/GenBank/DDBJ databases">
        <authorList>
            <person name="Meier V. D."/>
        </authorList>
    </citation>
    <scope>NUCLEOTIDE SEQUENCE</scope>
    <source>
        <strain evidence="9">AVDCRST_MAG91</strain>
    </source>
</reference>
<feature type="domain" description="Sigma-54 factor interaction" evidence="8">
    <location>
        <begin position="132"/>
        <end position="361"/>
    </location>
</feature>
<feature type="non-terminal residue" evidence="9">
    <location>
        <position position="1"/>
    </location>
</feature>
<evidence type="ECO:0000256" key="6">
    <source>
        <dbReference type="ARBA" id="ARBA00023159"/>
    </source>
</evidence>
<evidence type="ECO:0000256" key="5">
    <source>
        <dbReference type="ARBA" id="ARBA00023125"/>
    </source>
</evidence>
<dbReference type="Gene3D" id="3.40.50.300">
    <property type="entry name" value="P-loop containing nucleotide triphosphate hydrolases"/>
    <property type="match status" value="1"/>
</dbReference>
<evidence type="ECO:0000313" key="9">
    <source>
        <dbReference type="EMBL" id="CAA9483560.1"/>
    </source>
</evidence>
<keyword evidence="4" id="KW-0805">Transcription regulation</keyword>
<gene>
    <name evidence="9" type="ORF">AVDCRST_MAG91-146</name>
</gene>
<dbReference type="InterPro" id="IPR003018">
    <property type="entry name" value="GAF"/>
</dbReference>
<keyword evidence="5" id="KW-0238">DNA-binding</keyword>